<organism evidence="13 14">
    <name type="scientific">Endocarpon pusillum (strain Z07020 / HMAS-L-300199)</name>
    <name type="common">Lichen-forming fungus</name>
    <dbReference type="NCBI Taxonomy" id="1263415"/>
    <lineage>
        <taxon>Eukaryota</taxon>
        <taxon>Fungi</taxon>
        <taxon>Dikarya</taxon>
        <taxon>Ascomycota</taxon>
        <taxon>Pezizomycotina</taxon>
        <taxon>Eurotiomycetes</taxon>
        <taxon>Chaetothyriomycetidae</taxon>
        <taxon>Verrucariales</taxon>
        <taxon>Verrucariaceae</taxon>
        <taxon>Endocarpon</taxon>
    </lineage>
</organism>
<keyword evidence="2 7" id="KW-0863">Zinc-finger</keyword>
<dbReference type="eggNOG" id="KOG4231">
    <property type="taxonomic scope" value="Eukaryota"/>
</dbReference>
<keyword evidence="5 8" id="KW-0442">Lipid degradation</keyword>
<gene>
    <name evidence="13" type="ORF">EPUS_08641</name>
</gene>
<dbReference type="PROSITE" id="PS00518">
    <property type="entry name" value="ZF_RING_1"/>
    <property type="match status" value="1"/>
</dbReference>
<feature type="active site" description="Proton acceptor" evidence="8">
    <location>
        <position position="626"/>
    </location>
</feature>
<dbReference type="CDD" id="cd07199">
    <property type="entry name" value="Pat17_PNPLA8_PNPLA9_like"/>
    <property type="match status" value="1"/>
</dbReference>
<proteinExistence type="predicted"/>
<feature type="domain" description="PNPLA" evidence="12">
    <location>
        <begin position="475"/>
        <end position="643"/>
    </location>
</feature>
<dbReference type="InterPro" id="IPR016035">
    <property type="entry name" value="Acyl_Trfase/lysoPLipase"/>
</dbReference>
<feature type="short sequence motif" description="DGA/G" evidence="8">
    <location>
        <begin position="626"/>
        <end position="628"/>
    </location>
</feature>
<evidence type="ECO:0008006" key="15">
    <source>
        <dbReference type="Google" id="ProtNLM"/>
    </source>
</evidence>
<dbReference type="OMA" id="VICIFAE"/>
<feature type="domain" description="Myb-like" evidence="11">
    <location>
        <begin position="6"/>
        <end position="63"/>
    </location>
</feature>
<evidence type="ECO:0000256" key="2">
    <source>
        <dbReference type="ARBA" id="ARBA00022771"/>
    </source>
</evidence>
<dbReference type="Gene3D" id="3.40.1090.10">
    <property type="entry name" value="Cytosolic phospholipase A2 catalytic domain"/>
    <property type="match status" value="2"/>
</dbReference>
<keyword evidence="3 8" id="KW-0378">Hydrolase</keyword>
<dbReference type="GO" id="GO:0047499">
    <property type="term" value="F:calcium-independent phospholipase A2 activity"/>
    <property type="evidence" value="ECO:0007669"/>
    <property type="project" value="TreeGrafter"/>
</dbReference>
<evidence type="ECO:0000259" key="10">
    <source>
        <dbReference type="PROSITE" id="PS50089"/>
    </source>
</evidence>
<dbReference type="InterPro" id="IPR013083">
    <property type="entry name" value="Znf_RING/FYVE/PHD"/>
</dbReference>
<evidence type="ECO:0000313" key="14">
    <source>
        <dbReference type="Proteomes" id="UP000019373"/>
    </source>
</evidence>
<dbReference type="PROSITE" id="PS50089">
    <property type="entry name" value="ZF_RING_2"/>
    <property type="match status" value="1"/>
</dbReference>
<name>U1HK96_ENDPU</name>
<dbReference type="PANTHER" id="PTHR24185:SF1">
    <property type="entry name" value="CALCIUM-INDEPENDENT PHOSPHOLIPASE A2-GAMMA"/>
    <property type="match status" value="1"/>
</dbReference>
<feature type="domain" description="RING-type" evidence="10">
    <location>
        <begin position="410"/>
        <end position="456"/>
    </location>
</feature>
<dbReference type="SUPFAM" id="SSF52151">
    <property type="entry name" value="FabD/lysophospholipase-like"/>
    <property type="match status" value="1"/>
</dbReference>
<dbReference type="Gene3D" id="3.30.40.10">
    <property type="entry name" value="Zinc/RING finger domain, C3HC4 (zinc finger)"/>
    <property type="match status" value="1"/>
</dbReference>
<sequence length="931" mass="104300">MPPASRAGVRVPRWSRADTELLLRIKREHGSANWETISVYFAASNPQQHRSCNAIKIKFKSLMQSSLAETSDTPVSSSLAQNPRATSSGSILSNDQPQGLGLYTWNEKRKCYEEFPTACTQDARLLFPFTDVICIFAEDVGGLDAAGNLLIKWARFGRPSTLPDLVRPQVLVITDGDSSASITHSMLEWDDFRYHVVQTEKVDLTQSFAAIKVIQLAGEHSSPMVRYRGLKDAVCKALDESRRVKALNTTLFSAVHQAALFQNALSHVAQTIQEPFDIIHSTRKENEVQADYSTHLERFFSLTTKLKLPYDSIAHYVASAILVDAYPPKMHLFNPQIVYHSLYRAHCLQAAQKIFPSDSFPEYLCQAVENHLTKAFSTYTSQPTTSIDIHRSNLQQCKKHFENLRSNRTCLTCLQRKPEHVLACAHAICDVCVYRFAEGMVGFEYRYVLDACPICSSQCGMVVDLKGPTTGVSILCVDGGGSRGIIPLEVLSSLQKMAGPDLPIQEFFDLKFGTSAVKCWFFDGVYDSKALEASLQETFGPHTRFFGHAPLRPSGSKVAVTASNINEASAFVFSNYNGEGHRRRYRLIRPSDVEHEPLVWEAARATTAAPVLLQPMRIPFVGTFQDGAMAGGCKHNNPVNLAIWESRCIWPSAKLDVVLSLGTGTRDVGSPKATGVRSIWKDGWAPRVKRGFGSAFDGQYAWNILWNHLDDRARQDYFRLNIAFPSAEPSIDDTDCMEYLAHCVQIQPSGPGQRSEVFSALLISSFFFELDSLHHYESGFYHCTGFICCKVRSHALIKTLLRTHTEEMNFYDGIHHLGVRVSADDICTACYRYRRPIQFLKRSREDPIELSIQWGDTCRRKISGMPHTLSSLINKQKLDSAFGSANHDAPRALRCPSCESRSYTHKGLTRNTRKRLIPSPTLAVPKKAKHY</sequence>
<evidence type="ECO:0000256" key="1">
    <source>
        <dbReference type="ARBA" id="ARBA00022723"/>
    </source>
</evidence>
<dbReference type="InterPro" id="IPR001841">
    <property type="entry name" value="Znf_RING"/>
</dbReference>
<evidence type="ECO:0000256" key="6">
    <source>
        <dbReference type="ARBA" id="ARBA00023098"/>
    </source>
</evidence>
<keyword evidence="1" id="KW-0479">Metal-binding</keyword>
<evidence type="ECO:0000256" key="3">
    <source>
        <dbReference type="ARBA" id="ARBA00022801"/>
    </source>
</evidence>
<dbReference type="EMBL" id="KE721425">
    <property type="protein sequence ID" value="ERF69369.1"/>
    <property type="molecule type" value="Genomic_DNA"/>
</dbReference>
<dbReference type="PANTHER" id="PTHR24185">
    <property type="entry name" value="CALCIUM-INDEPENDENT PHOSPHOLIPASE A2-GAMMA"/>
    <property type="match status" value="1"/>
</dbReference>
<dbReference type="PROSITE" id="PS50090">
    <property type="entry name" value="MYB_LIKE"/>
    <property type="match status" value="1"/>
</dbReference>
<dbReference type="GeneID" id="19243488"/>
<dbReference type="HOGENOM" id="CLU_003059_1_1_1"/>
<dbReference type="InterPro" id="IPR002641">
    <property type="entry name" value="PNPLA_dom"/>
</dbReference>
<evidence type="ECO:0000256" key="7">
    <source>
        <dbReference type="PROSITE-ProRule" id="PRU00175"/>
    </source>
</evidence>
<dbReference type="SMART" id="SM00717">
    <property type="entry name" value="SANT"/>
    <property type="match status" value="1"/>
</dbReference>
<dbReference type="GO" id="GO:0016042">
    <property type="term" value="P:lipid catabolic process"/>
    <property type="evidence" value="ECO:0007669"/>
    <property type="project" value="UniProtKB-UniRule"/>
</dbReference>
<dbReference type="InterPro" id="IPR001005">
    <property type="entry name" value="SANT/Myb"/>
</dbReference>
<dbReference type="InterPro" id="IPR017907">
    <property type="entry name" value="Znf_RING_CS"/>
</dbReference>
<dbReference type="Proteomes" id="UP000019373">
    <property type="component" value="Unassembled WGS sequence"/>
</dbReference>
<keyword evidence="6 8" id="KW-0443">Lipid metabolism</keyword>
<dbReference type="Pfam" id="PF01734">
    <property type="entry name" value="Patatin"/>
    <property type="match status" value="1"/>
</dbReference>
<keyword evidence="14" id="KW-1185">Reference proteome</keyword>
<evidence type="ECO:0000256" key="5">
    <source>
        <dbReference type="ARBA" id="ARBA00022963"/>
    </source>
</evidence>
<feature type="active site" description="Nucleophile" evidence="8">
    <location>
        <position position="515"/>
    </location>
</feature>
<reference evidence="14" key="1">
    <citation type="journal article" date="2014" name="BMC Genomics">
        <title>Genome characteristics reveal the impact of lichenization on lichen-forming fungus Endocarpon pusillum Hedwig (Verrucariales, Ascomycota).</title>
        <authorList>
            <person name="Wang Y.-Y."/>
            <person name="Liu B."/>
            <person name="Zhang X.-Y."/>
            <person name="Zhou Q.-M."/>
            <person name="Zhang T."/>
            <person name="Li H."/>
            <person name="Yu Y.-F."/>
            <person name="Zhang X.-L."/>
            <person name="Hao X.-Y."/>
            <person name="Wang M."/>
            <person name="Wang L."/>
            <person name="Wei J.-C."/>
        </authorList>
    </citation>
    <scope>NUCLEOTIDE SEQUENCE [LARGE SCALE GENOMIC DNA]</scope>
    <source>
        <strain evidence="14">Z07020 / HMAS-L-300199</strain>
    </source>
</reference>
<dbReference type="OrthoDB" id="194358at2759"/>
<dbReference type="GO" id="GO:0019369">
    <property type="term" value="P:arachidonate metabolic process"/>
    <property type="evidence" value="ECO:0007669"/>
    <property type="project" value="TreeGrafter"/>
</dbReference>
<dbReference type="PROSITE" id="PS51635">
    <property type="entry name" value="PNPLA"/>
    <property type="match status" value="1"/>
</dbReference>
<dbReference type="GO" id="GO:0046486">
    <property type="term" value="P:glycerolipid metabolic process"/>
    <property type="evidence" value="ECO:0007669"/>
    <property type="project" value="UniProtKB-ARBA"/>
</dbReference>
<evidence type="ECO:0000256" key="8">
    <source>
        <dbReference type="PROSITE-ProRule" id="PRU01161"/>
    </source>
</evidence>
<dbReference type="RefSeq" id="XP_007804976.1">
    <property type="nucleotide sequence ID" value="XM_007806785.1"/>
</dbReference>
<dbReference type="CDD" id="cd00167">
    <property type="entry name" value="SANT"/>
    <property type="match status" value="1"/>
</dbReference>
<protein>
    <recommendedName>
        <fullName evidence="15">RING-type domain-containing protein</fullName>
    </recommendedName>
</protein>
<evidence type="ECO:0000259" key="12">
    <source>
        <dbReference type="PROSITE" id="PS51635"/>
    </source>
</evidence>
<dbReference type="GO" id="GO:0008270">
    <property type="term" value="F:zinc ion binding"/>
    <property type="evidence" value="ECO:0007669"/>
    <property type="project" value="UniProtKB-KW"/>
</dbReference>
<evidence type="ECO:0000256" key="9">
    <source>
        <dbReference type="SAM" id="MobiDB-lite"/>
    </source>
</evidence>
<evidence type="ECO:0000259" key="11">
    <source>
        <dbReference type="PROSITE" id="PS50090"/>
    </source>
</evidence>
<accession>U1HK96</accession>
<dbReference type="AlphaFoldDB" id="U1HK96"/>
<feature type="short sequence motif" description="GXGXXG" evidence="8">
    <location>
        <begin position="479"/>
        <end position="484"/>
    </location>
</feature>
<feature type="region of interest" description="Disordered" evidence="9">
    <location>
        <begin position="72"/>
        <end position="93"/>
    </location>
</feature>
<dbReference type="GO" id="GO:0016020">
    <property type="term" value="C:membrane"/>
    <property type="evidence" value="ECO:0007669"/>
    <property type="project" value="TreeGrafter"/>
</dbReference>
<comment type="caution">
    <text evidence="8">Lacks conserved residue(s) required for the propagation of feature annotation.</text>
</comment>
<keyword evidence="4" id="KW-0862">Zinc</keyword>
<evidence type="ECO:0000313" key="13">
    <source>
        <dbReference type="EMBL" id="ERF69369.1"/>
    </source>
</evidence>
<evidence type="ECO:0000256" key="4">
    <source>
        <dbReference type="ARBA" id="ARBA00022833"/>
    </source>
</evidence>